<organism evidence="1 2">
    <name type="scientific">Limnohabitans curvus</name>
    <dbReference type="NCBI Taxonomy" id="323423"/>
    <lineage>
        <taxon>Bacteria</taxon>
        <taxon>Pseudomonadati</taxon>
        <taxon>Pseudomonadota</taxon>
        <taxon>Betaproteobacteria</taxon>
        <taxon>Burkholderiales</taxon>
        <taxon>Comamonadaceae</taxon>
        <taxon>Limnohabitans</taxon>
    </lineage>
</organism>
<name>A0A315EP11_9BURK</name>
<dbReference type="Proteomes" id="UP000251341">
    <property type="component" value="Unassembled WGS sequence"/>
</dbReference>
<accession>A0A315EP11</accession>
<keyword evidence="2" id="KW-1185">Reference proteome</keyword>
<proteinExistence type="predicted"/>
<comment type="caution">
    <text evidence="1">The sequence shown here is derived from an EMBL/GenBank/DDBJ whole genome shotgun (WGS) entry which is preliminary data.</text>
</comment>
<gene>
    <name evidence="1" type="ORF">B9Z44_02515</name>
</gene>
<reference evidence="1 2" key="1">
    <citation type="submission" date="2017-04" db="EMBL/GenBank/DDBJ databases">
        <title>Unexpected and diverse lifestyles within the genus Limnohabitans.</title>
        <authorList>
            <person name="Kasalicky V."/>
            <person name="Mehrshad M."/>
            <person name="Andrei S.-A."/>
            <person name="Salcher M."/>
            <person name="Kratochvilova H."/>
            <person name="Simek K."/>
            <person name="Ghai R."/>
        </authorList>
    </citation>
    <scope>NUCLEOTIDE SEQUENCE [LARGE SCALE GENOMIC DNA]</scope>
    <source>
        <strain evidence="1 2">MWH-C5</strain>
    </source>
</reference>
<dbReference type="EMBL" id="NESP01000001">
    <property type="protein sequence ID" value="PUE58568.1"/>
    <property type="molecule type" value="Genomic_DNA"/>
</dbReference>
<dbReference type="AlphaFoldDB" id="A0A315EP11"/>
<evidence type="ECO:0000313" key="1">
    <source>
        <dbReference type="EMBL" id="PUE58568.1"/>
    </source>
</evidence>
<protein>
    <submittedName>
        <fullName evidence="1">Uncharacterized protein</fullName>
    </submittedName>
</protein>
<evidence type="ECO:0000313" key="2">
    <source>
        <dbReference type="Proteomes" id="UP000251341"/>
    </source>
</evidence>
<sequence length="111" mass="12931">MSVRWNLRPLIYAIFESWFKHEILDGAEWFELPLLAGIGMATTQARFTKAYQAKLVRRNQWEVSGELEIRNRPVLTRDALGVLVNSDFEALELSIDSLEYLVQHQLPSEPW</sequence>